<dbReference type="EMBL" id="LSYS01008398">
    <property type="protein sequence ID" value="OPJ68744.1"/>
    <property type="molecule type" value="Genomic_DNA"/>
</dbReference>
<dbReference type="Proteomes" id="UP000190648">
    <property type="component" value="Unassembled WGS sequence"/>
</dbReference>
<gene>
    <name evidence="2" type="ORF">AV530_012835</name>
</gene>
<sequence length="71" mass="8128">MEGRGQSLSSTRRWGWVHGVWWLLQRLQLSTATVWHDEPFSVSSGNQAASTLMVFSCVRLFSEVLIFVLMN</sequence>
<protein>
    <submittedName>
        <fullName evidence="2">Uncharacterized protein</fullName>
    </submittedName>
</protein>
<feature type="chain" id="PRO_5012934730" evidence="1">
    <location>
        <begin position="33"/>
        <end position="71"/>
    </location>
</feature>
<organism evidence="2 3">
    <name type="scientific">Patagioenas fasciata monilis</name>
    <dbReference type="NCBI Taxonomy" id="372326"/>
    <lineage>
        <taxon>Eukaryota</taxon>
        <taxon>Metazoa</taxon>
        <taxon>Chordata</taxon>
        <taxon>Craniata</taxon>
        <taxon>Vertebrata</taxon>
        <taxon>Euteleostomi</taxon>
        <taxon>Archelosauria</taxon>
        <taxon>Archosauria</taxon>
        <taxon>Dinosauria</taxon>
        <taxon>Saurischia</taxon>
        <taxon>Theropoda</taxon>
        <taxon>Coelurosauria</taxon>
        <taxon>Aves</taxon>
        <taxon>Neognathae</taxon>
        <taxon>Neoaves</taxon>
        <taxon>Columbimorphae</taxon>
        <taxon>Columbiformes</taxon>
        <taxon>Columbidae</taxon>
        <taxon>Patagioenas</taxon>
    </lineage>
</organism>
<reference evidence="2 3" key="1">
    <citation type="submission" date="2016-02" db="EMBL/GenBank/DDBJ databases">
        <title>Band-tailed pigeon sequencing and assembly.</title>
        <authorList>
            <person name="Soares A.E."/>
            <person name="Novak B.J."/>
            <person name="Rice E.S."/>
            <person name="O'Connell B."/>
            <person name="Chang D."/>
            <person name="Weber S."/>
            <person name="Shapiro B."/>
        </authorList>
    </citation>
    <scope>NUCLEOTIDE SEQUENCE [LARGE SCALE GENOMIC DNA]</scope>
    <source>
        <strain evidence="2">BTP2013</strain>
        <tissue evidence="2">Blood</tissue>
    </source>
</reference>
<comment type="caution">
    <text evidence="2">The sequence shown here is derived from an EMBL/GenBank/DDBJ whole genome shotgun (WGS) entry which is preliminary data.</text>
</comment>
<evidence type="ECO:0000313" key="2">
    <source>
        <dbReference type="EMBL" id="OPJ68744.1"/>
    </source>
</evidence>
<name>A0A1V4J9M1_PATFA</name>
<evidence type="ECO:0000313" key="3">
    <source>
        <dbReference type="Proteomes" id="UP000190648"/>
    </source>
</evidence>
<accession>A0A1V4J9M1</accession>
<feature type="signal peptide" evidence="1">
    <location>
        <begin position="1"/>
        <end position="32"/>
    </location>
</feature>
<keyword evidence="3" id="KW-1185">Reference proteome</keyword>
<evidence type="ECO:0000256" key="1">
    <source>
        <dbReference type="SAM" id="SignalP"/>
    </source>
</evidence>
<dbReference type="AlphaFoldDB" id="A0A1V4J9M1"/>
<proteinExistence type="predicted"/>
<keyword evidence="1" id="KW-0732">Signal</keyword>